<sequence length="162" mass="19256">MKANRMWLFSDVLEKNKRVFKVPVYQRNYDWTNIQCEKLYQDIMKASQKNCQHFTGTVVYIDDNNGGSGLNEVLIIDGQQRITTMYILLKALYDASKDVSVRVESEIEEVMFNRHCEEKYKVKLKPVKTDNEQLTLLIKDKIDKMDRNSNVYKNYEFYSEEI</sequence>
<keyword evidence="3" id="KW-1185">Reference proteome</keyword>
<gene>
    <name evidence="2" type="ORF">JJN12_10415</name>
</gene>
<name>A0ABS1J2S2_9FIRM</name>
<dbReference type="RefSeq" id="WP_208429618.1">
    <property type="nucleotide sequence ID" value="NZ_JAEPRJ010000001.1"/>
</dbReference>
<dbReference type="EMBL" id="JAEPRJ010000001">
    <property type="protein sequence ID" value="MBK5898184.1"/>
    <property type="molecule type" value="Genomic_DNA"/>
</dbReference>
<dbReference type="PANTHER" id="PTHR35149">
    <property type="entry name" value="SLL5132 PROTEIN"/>
    <property type="match status" value="1"/>
</dbReference>
<reference evidence="2 3" key="1">
    <citation type="submission" date="2021-01" db="EMBL/GenBank/DDBJ databases">
        <title>Isolation and description of Catonella massiliensis sp. nov., a novel Catonella species, isolated from a stable periodontitis subject.</title>
        <authorList>
            <person name="Antezack A."/>
            <person name="Boxberger M."/>
            <person name="La Scola B."/>
            <person name="Monnet-Corti V."/>
        </authorList>
    </citation>
    <scope>NUCLEOTIDE SEQUENCE [LARGE SCALE GENOMIC DNA]</scope>
    <source>
        <strain evidence="2 3">Marseille-Q4567</strain>
    </source>
</reference>
<dbReference type="Proteomes" id="UP000604730">
    <property type="component" value="Unassembled WGS sequence"/>
</dbReference>
<organism evidence="2 3">
    <name type="scientific">Catonella massiliensis</name>
    <dbReference type="NCBI Taxonomy" id="2799636"/>
    <lineage>
        <taxon>Bacteria</taxon>
        <taxon>Bacillati</taxon>
        <taxon>Bacillota</taxon>
        <taxon>Clostridia</taxon>
        <taxon>Lachnospirales</taxon>
        <taxon>Lachnospiraceae</taxon>
        <taxon>Catonella</taxon>
    </lineage>
</organism>
<proteinExistence type="predicted"/>
<evidence type="ECO:0000313" key="3">
    <source>
        <dbReference type="Proteomes" id="UP000604730"/>
    </source>
</evidence>
<dbReference type="InterPro" id="IPR004919">
    <property type="entry name" value="GmrSD_N"/>
</dbReference>
<accession>A0ABS1J2S2</accession>
<evidence type="ECO:0000313" key="2">
    <source>
        <dbReference type="EMBL" id="MBK5898184.1"/>
    </source>
</evidence>
<dbReference type="PANTHER" id="PTHR35149:SF2">
    <property type="entry name" value="DUF262 DOMAIN-CONTAINING PROTEIN"/>
    <property type="match status" value="1"/>
</dbReference>
<feature type="domain" description="GmrSD restriction endonucleases N-terminal" evidence="1">
    <location>
        <begin position="10"/>
        <end position="157"/>
    </location>
</feature>
<evidence type="ECO:0000259" key="1">
    <source>
        <dbReference type="Pfam" id="PF03235"/>
    </source>
</evidence>
<comment type="caution">
    <text evidence="2">The sequence shown here is derived from an EMBL/GenBank/DDBJ whole genome shotgun (WGS) entry which is preliminary data.</text>
</comment>
<protein>
    <submittedName>
        <fullName evidence="2">DUF262 domain-containing protein</fullName>
    </submittedName>
</protein>
<dbReference type="Pfam" id="PF03235">
    <property type="entry name" value="GmrSD_N"/>
    <property type="match status" value="1"/>
</dbReference>